<evidence type="ECO:0000259" key="1">
    <source>
        <dbReference type="PROSITE" id="PS50097"/>
    </source>
</evidence>
<sequence length="391" mass="44465">MEAAKPNRKEVIMKTENPVHEKDFEWVIENATKFSRRLRSSNITLESECKPEFQLVAKFNDRYPSAHVTNVNIGIQRIDSGEETIHAIIDVQLLNSNGDQYCCKECDFTCSSGGAPFYVFSEMFSDSPSKLTLIKGATSYSSDDSHENLGLMVKRLLASHENLDKIFILPDDVLIVKGRLKIFGCCVVTNKVAVPDVPEKLSLQKHVNQLLWDIRFAYENEILTDVQLVSEGQTIKAHKFILQSRSVVFKRMFEHNTTEQNGTIEITDVDYLVLKSLVWYMYTGVVQKLPYEEVCDLYEAADKYDVFFLARECSEILQSFIGYDTVCRILVLASLHNDAALKEEAVGFIANNFAKVKVTEEWEMTIRAHQGIASDVLERVCQETLKKVSAK</sequence>
<gene>
    <name evidence="2" type="primary">mel-26_6</name>
    <name evidence="2" type="ORF">NPIL_369941</name>
</gene>
<dbReference type="Gene3D" id="1.25.40.420">
    <property type="match status" value="1"/>
</dbReference>
<evidence type="ECO:0000313" key="2">
    <source>
        <dbReference type="EMBL" id="GFS53213.1"/>
    </source>
</evidence>
<proteinExistence type="predicted"/>
<reference evidence="2" key="1">
    <citation type="submission" date="2020-08" db="EMBL/GenBank/DDBJ databases">
        <title>Multicomponent nature underlies the extraordinary mechanical properties of spider dragline silk.</title>
        <authorList>
            <person name="Kono N."/>
            <person name="Nakamura H."/>
            <person name="Mori M."/>
            <person name="Yoshida Y."/>
            <person name="Ohtoshi R."/>
            <person name="Malay A.D."/>
            <person name="Moran D.A.P."/>
            <person name="Tomita M."/>
            <person name="Numata K."/>
            <person name="Arakawa K."/>
        </authorList>
    </citation>
    <scope>NUCLEOTIDE SEQUENCE</scope>
</reference>
<feature type="domain" description="BTB" evidence="1">
    <location>
        <begin position="224"/>
        <end position="290"/>
    </location>
</feature>
<dbReference type="OrthoDB" id="6359943at2759"/>
<protein>
    <submittedName>
        <fullName evidence="2">Protein maternal effect lethal 26</fullName>
    </submittedName>
</protein>
<dbReference type="SUPFAM" id="SSF54695">
    <property type="entry name" value="POZ domain"/>
    <property type="match status" value="1"/>
</dbReference>
<dbReference type="PANTHER" id="PTHR24413">
    <property type="entry name" value="SPECKLE-TYPE POZ PROTEIN"/>
    <property type="match status" value="1"/>
</dbReference>
<dbReference type="CDD" id="cd18186">
    <property type="entry name" value="BTB_POZ_ZBTB_KLHL-like"/>
    <property type="match status" value="1"/>
</dbReference>
<dbReference type="InterPro" id="IPR000210">
    <property type="entry name" value="BTB/POZ_dom"/>
</dbReference>
<dbReference type="EMBL" id="BMAW01046047">
    <property type="protein sequence ID" value="GFS53213.1"/>
    <property type="molecule type" value="Genomic_DNA"/>
</dbReference>
<dbReference type="InterPro" id="IPR011333">
    <property type="entry name" value="SKP1/BTB/POZ_sf"/>
</dbReference>
<accession>A0A8X6IN87</accession>
<keyword evidence="3" id="KW-1185">Reference proteome</keyword>
<organism evidence="2 3">
    <name type="scientific">Nephila pilipes</name>
    <name type="common">Giant wood spider</name>
    <name type="synonym">Nephila maculata</name>
    <dbReference type="NCBI Taxonomy" id="299642"/>
    <lineage>
        <taxon>Eukaryota</taxon>
        <taxon>Metazoa</taxon>
        <taxon>Ecdysozoa</taxon>
        <taxon>Arthropoda</taxon>
        <taxon>Chelicerata</taxon>
        <taxon>Arachnida</taxon>
        <taxon>Araneae</taxon>
        <taxon>Araneomorphae</taxon>
        <taxon>Entelegynae</taxon>
        <taxon>Araneoidea</taxon>
        <taxon>Nephilidae</taxon>
        <taxon>Nephila</taxon>
    </lineage>
</organism>
<dbReference type="SMART" id="SM00225">
    <property type="entry name" value="BTB"/>
    <property type="match status" value="1"/>
</dbReference>
<dbReference type="PROSITE" id="PS50097">
    <property type="entry name" value="BTB"/>
    <property type="match status" value="1"/>
</dbReference>
<dbReference type="Proteomes" id="UP000887013">
    <property type="component" value="Unassembled WGS sequence"/>
</dbReference>
<comment type="caution">
    <text evidence="2">The sequence shown here is derived from an EMBL/GenBank/DDBJ whole genome shotgun (WGS) entry which is preliminary data.</text>
</comment>
<dbReference type="AlphaFoldDB" id="A0A8X6IN87"/>
<dbReference type="Gene3D" id="3.30.710.10">
    <property type="entry name" value="Potassium Channel Kv1.1, Chain A"/>
    <property type="match status" value="1"/>
</dbReference>
<name>A0A8X6IN87_NEPPI</name>
<evidence type="ECO:0000313" key="3">
    <source>
        <dbReference type="Proteomes" id="UP000887013"/>
    </source>
</evidence>
<dbReference type="Pfam" id="PF00651">
    <property type="entry name" value="BTB"/>
    <property type="match status" value="1"/>
</dbReference>